<accession>Q7M0U3</accession>
<dbReference type="InterPro" id="IPR001489">
    <property type="entry name" value="Heat-stable_enterotox_STa"/>
</dbReference>
<evidence type="ECO:0000256" key="7">
    <source>
        <dbReference type="ARBA" id="ARBA00023157"/>
    </source>
</evidence>
<sequence length="18" mass="1978">NTFYCCELCCNPACAGCY</sequence>
<evidence type="ECO:0000256" key="2">
    <source>
        <dbReference type="ARBA" id="ARBA00007697"/>
    </source>
</evidence>
<dbReference type="GO" id="GO:0005615">
    <property type="term" value="C:extracellular space"/>
    <property type="evidence" value="ECO:0007669"/>
    <property type="project" value="InterPro"/>
</dbReference>
<dbReference type="InterPro" id="IPR019806">
    <property type="entry name" value="Heat-stable_enterotox_CS"/>
</dbReference>
<keyword evidence="5" id="KW-0260">Enterotoxin</keyword>
<proteinExistence type="inferred from homology"/>
<keyword evidence="7" id="KW-1015">Disulfide bond</keyword>
<protein>
    <submittedName>
        <fullName evidence="8">Heat-stable enterotoxin ST-Ia</fullName>
    </submittedName>
</protein>
<dbReference type="PIR" id="A60103">
    <property type="entry name" value="A60103"/>
</dbReference>
<keyword evidence="6" id="KW-0843">Virulence</keyword>
<evidence type="ECO:0000256" key="1">
    <source>
        <dbReference type="ARBA" id="ARBA00004613"/>
    </source>
</evidence>
<keyword evidence="4" id="KW-0800">Toxin</keyword>
<dbReference type="GO" id="GO:0090729">
    <property type="term" value="F:toxin activity"/>
    <property type="evidence" value="ECO:0007669"/>
    <property type="project" value="UniProtKB-KW"/>
</dbReference>
<reference evidence="8" key="1">
    <citation type="journal article" date="1989" name="Infect. Immun.">
        <title>Citrobacter freundii produces an 18-amino-acid heat-stable enterotoxin identical to the 18-amino-acid Escherichia coli heat-stable enterotoxin (ST Ia).</title>
        <authorList>
            <person name="Guarino A."/>
            <person name="Giannella R."/>
            <person name="Thompson M.R."/>
        </authorList>
    </citation>
    <scope>PROTEIN SEQUENCE</scope>
</reference>
<organism evidence="8">
    <name type="scientific">Citrobacter freundii</name>
    <dbReference type="NCBI Taxonomy" id="546"/>
    <lineage>
        <taxon>Bacteria</taxon>
        <taxon>Pseudomonadati</taxon>
        <taxon>Pseudomonadota</taxon>
        <taxon>Gammaproteobacteria</taxon>
        <taxon>Enterobacterales</taxon>
        <taxon>Enterobacteriaceae</taxon>
        <taxon>Citrobacter</taxon>
        <taxon>Citrobacter freundii complex</taxon>
    </lineage>
</organism>
<dbReference type="Pfam" id="PF02048">
    <property type="entry name" value="Enterotoxin_ST"/>
    <property type="match status" value="1"/>
</dbReference>
<keyword evidence="3" id="KW-0964">Secreted</keyword>
<evidence type="ECO:0000256" key="4">
    <source>
        <dbReference type="ARBA" id="ARBA00022656"/>
    </source>
</evidence>
<dbReference type="AlphaFoldDB" id="Q7M0U3"/>
<evidence type="ECO:0000256" key="5">
    <source>
        <dbReference type="ARBA" id="ARBA00022861"/>
    </source>
</evidence>
<comment type="similarity">
    <text evidence="2">Belongs to the heat-stable enterotoxin family.</text>
</comment>
<comment type="subcellular location">
    <subcellularLocation>
        <location evidence="1">Secreted</location>
    </subcellularLocation>
</comment>
<evidence type="ECO:0000313" key="8">
    <source>
        <dbReference type="PIR" id="A60103"/>
    </source>
</evidence>
<evidence type="ECO:0000256" key="3">
    <source>
        <dbReference type="ARBA" id="ARBA00022525"/>
    </source>
</evidence>
<dbReference type="PROSITE" id="PS00273">
    <property type="entry name" value="ENTEROTOXIN_H_STABLE"/>
    <property type="match status" value="1"/>
</dbReference>
<evidence type="ECO:0000256" key="6">
    <source>
        <dbReference type="ARBA" id="ARBA00023026"/>
    </source>
</evidence>
<name>Q7M0U3_CITFR</name>